<protein>
    <recommendedName>
        <fullName evidence="3">SMI1/KNR4 family protein</fullName>
    </recommendedName>
</protein>
<name>A0A5M4FE77_9ACTN</name>
<evidence type="ECO:0000313" key="2">
    <source>
        <dbReference type="Proteomes" id="UP000380867"/>
    </source>
</evidence>
<comment type="caution">
    <text evidence="1">The sequence shown here is derived from an EMBL/GenBank/DDBJ whole genome shotgun (WGS) entry which is preliminary data.</text>
</comment>
<keyword evidence="2" id="KW-1185">Reference proteome</keyword>
<accession>A0A5M4FE77</accession>
<evidence type="ECO:0008006" key="3">
    <source>
        <dbReference type="Google" id="ProtNLM"/>
    </source>
</evidence>
<proteinExistence type="predicted"/>
<evidence type="ECO:0000313" key="1">
    <source>
        <dbReference type="EMBL" id="KAA1397645.1"/>
    </source>
</evidence>
<dbReference type="EMBL" id="SDPQ02000002">
    <property type="protein sequence ID" value="KAA1397645.1"/>
    <property type="molecule type" value="Genomic_DNA"/>
</dbReference>
<dbReference type="AlphaFoldDB" id="A0A5M4FE77"/>
<dbReference type="Proteomes" id="UP000380867">
    <property type="component" value="Unassembled WGS sequence"/>
</dbReference>
<gene>
    <name evidence="1" type="ORF">ESP70_009825</name>
</gene>
<sequence length="211" mass="23213">MAEFTDLTLSRVPSGLEVPEPLRMLLEWVEANGFVQRGRNGDLYGSLSAQWPKGPGTNLLLRGDRADEVGRVTAWFGPLREGMPTLWPFCRTGADGSAAALWRAPDGRTLIVHLGSGSGSLLTCVLGENAVDFLRLIGIGYDEICWNEDWHEPPRPDPGHSVLNEPYRRWVETTFKTTIPPTASELIPTASEMGDAHTQDVWCQWVNAATG</sequence>
<dbReference type="RefSeq" id="WP_149689093.1">
    <property type="nucleotide sequence ID" value="NZ_SDPQ02000002.1"/>
</dbReference>
<dbReference type="OrthoDB" id="9816539at2"/>
<organism evidence="1 2">
    <name type="scientific">Aeromicrobium ginsengisoli</name>
    <dbReference type="NCBI Taxonomy" id="363867"/>
    <lineage>
        <taxon>Bacteria</taxon>
        <taxon>Bacillati</taxon>
        <taxon>Actinomycetota</taxon>
        <taxon>Actinomycetes</taxon>
        <taxon>Propionibacteriales</taxon>
        <taxon>Nocardioidaceae</taxon>
        <taxon>Aeromicrobium</taxon>
    </lineage>
</organism>
<reference evidence="1" key="1">
    <citation type="submission" date="2019-09" db="EMBL/GenBank/DDBJ databases">
        <authorList>
            <person name="Li J."/>
        </authorList>
    </citation>
    <scope>NUCLEOTIDE SEQUENCE [LARGE SCALE GENOMIC DNA]</scope>
    <source>
        <strain evidence="1">JCM 14732</strain>
    </source>
</reference>